<comment type="caution">
    <text evidence="2">The sequence shown here is derived from an EMBL/GenBank/DDBJ whole genome shotgun (WGS) entry which is preliminary data.</text>
</comment>
<feature type="domain" description="HD" evidence="1">
    <location>
        <begin position="25"/>
        <end position="128"/>
    </location>
</feature>
<dbReference type="CDD" id="cd00077">
    <property type="entry name" value="HDc"/>
    <property type="match status" value="1"/>
</dbReference>
<evidence type="ECO:0000313" key="3">
    <source>
        <dbReference type="Proteomes" id="UP000290253"/>
    </source>
</evidence>
<dbReference type="InterPro" id="IPR006674">
    <property type="entry name" value="HD_domain"/>
</dbReference>
<dbReference type="Proteomes" id="UP000290253">
    <property type="component" value="Unassembled WGS sequence"/>
</dbReference>
<dbReference type="Gene3D" id="1.10.3210.50">
    <property type="match status" value="1"/>
</dbReference>
<name>A0A4Q1S884_9BACT</name>
<dbReference type="SUPFAM" id="SSF109604">
    <property type="entry name" value="HD-domain/PDEase-like"/>
    <property type="match status" value="1"/>
</dbReference>
<dbReference type="OrthoDB" id="116313at2"/>
<protein>
    <submittedName>
        <fullName evidence="2">HD domain-containing protein</fullName>
    </submittedName>
</protein>
<dbReference type="Pfam" id="PF01966">
    <property type="entry name" value="HD"/>
    <property type="match status" value="1"/>
</dbReference>
<dbReference type="EMBL" id="SDMK01000006">
    <property type="protein sequence ID" value="RXS93049.1"/>
    <property type="molecule type" value="Genomic_DNA"/>
</dbReference>
<evidence type="ECO:0000259" key="1">
    <source>
        <dbReference type="Pfam" id="PF01966"/>
    </source>
</evidence>
<keyword evidence="3" id="KW-1185">Reference proteome</keyword>
<organism evidence="2 3">
    <name type="scientific">Silvibacterium dinghuense</name>
    <dbReference type="NCBI Taxonomy" id="1560006"/>
    <lineage>
        <taxon>Bacteria</taxon>
        <taxon>Pseudomonadati</taxon>
        <taxon>Acidobacteriota</taxon>
        <taxon>Terriglobia</taxon>
        <taxon>Terriglobales</taxon>
        <taxon>Acidobacteriaceae</taxon>
        <taxon>Silvibacterium</taxon>
    </lineage>
</organism>
<reference evidence="2 3" key="1">
    <citation type="journal article" date="2016" name="Int. J. Syst. Evol. Microbiol.">
        <title>Acidipila dinghuensis sp. nov., an acidobacterium isolated from forest soil.</title>
        <authorList>
            <person name="Jiang Y.W."/>
            <person name="Wang J."/>
            <person name="Chen M.H."/>
            <person name="Lv Y.Y."/>
            <person name="Qiu L.H."/>
        </authorList>
    </citation>
    <scope>NUCLEOTIDE SEQUENCE [LARGE SCALE GENOMIC DNA]</scope>
    <source>
        <strain evidence="2 3">DHOF10</strain>
    </source>
</reference>
<evidence type="ECO:0000313" key="2">
    <source>
        <dbReference type="EMBL" id="RXS93049.1"/>
    </source>
</evidence>
<dbReference type="RefSeq" id="WP_129210116.1">
    <property type="nucleotide sequence ID" value="NZ_BMGU01000001.1"/>
</dbReference>
<dbReference type="AlphaFoldDB" id="A0A4Q1S884"/>
<gene>
    <name evidence="2" type="ORF">ESZ00_19655</name>
</gene>
<proteinExistence type="predicted"/>
<dbReference type="InterPro" id="IPR003607">
    <property type="entry name" value="HD/PDEase_dom"/>
</dbReference>
<sequence>MRPSFRLAIPQILEREALPVDKFGHQPRLYRLTREIGKGLAYDDDVVFAAAWLHDLGVFIGHRPEGATALKTWDHVAYACARAPEILASTDFPAEKIPAVLEAIRNHQPQDTPQSLEATILRDADILEQLGAIGILRNVSKVGRDTRYARFSEILPVLRRSLETLPGKIQLDATQALAKPRIELLTAFLAAVEAEAGNLLY</sequence>
<accession>A0A4Q1S884</accession>